<dbReference type="InterPro" id="IPR003188">
    <property type="entry name" value="PTS_IIA_lac/cel"/>
</dbReference>
<sequence>MNVEKNLSLEEISFQIILHAGNARSSAMEAIQVAKAKQFDAAAAKMKEAETEINEAHHFQTKLLQKEASGEGENPTVLLIHAQDHLMNSLTVKELAQEIIEIHQNK</sequence>
<keyword evidence="1" id="KW-0813">Transport</keyword>
<dbReference type="Gene3D" id="1.20.58.80">
    <property type="entry name" value="Phosphotransferase system, lactose/cellobiose-type IIA subunit"/>
    <property type="match status" value="1"/>
</dbReference>
<dbReference type="Proteomes" id="UP001646157">
    <property type="component" value="Unassembled WGS sequence"/>
</dbReference>
<name>A0ABS2NK01_9BACI</name>
<evidence type="ECO:0000256" key="4">
    <source>
        <dbReference type="ARBA" id="ARBA00022683"/>
    </source>
</evidence>
<keyword evidence="2" id="KW-0762">Sugar transport</keyword>
<evidence type="ECO:0000256" key="3">
    <source>
        <dbReference type="ARBA" id="ARBA00022679"/>
    </source>
</evidence>
<dbReference type="RefSeq" id="WP_205175478.1">
    <property type="nucleotide sequence ID" value="NZ_JAFBDZ010000007.1"/>
</dbReference>
<dbReference type="Pfam" id="PF02255">
    <property type="entry name" value="PTS_IIA"/>
    <property type="match status" value="1"/>
</dbReference>
<comment type="caution">
    <text evidence="6">The sequence shown here is derived from an EMBL/GenBank/DDBJ whole genome shotgun (WGS) entry which is preliminary data.</text>
</comment>
<evidence type="ECO:0000256" key="1">
    <source>
        <dbReference type="ARBA" id="ARBA00022448"/>
    </source>
</evidence>
<evidence type="ECO:0000256" key="2">
    <source>
        <dbReference type="ARBA" id="ARBA00022597"/>
    </source>
</evidence>
<dbReference type="EMBL" id="JAFBDZ010000007">
    <property type="protein sequence ID" value="MBM7588079.1"/>
    <property type="molecule type" value="Genomic_DNA"/>
</dbReference>
<protein>
    <submittedName>
        <fullName evidence="6">PTS system cellobiose-specific IIA component</fullName>
    </submittedName>
</protein>
<evidence type="ECO:0000313" key="7">
    <source>
        <dbReference type="Proteomes" id="UP001646157"/>
    </source>
</evidence>
<keyword evidence="4" id="KW-0598">Phosphotransferase system</keyword>
<dbReference type="PANTHER" id="PTHR34382">
    <property type="entry name" value="PTS SYSTEM N,N'-DIACETYLCHITOBIOSE-SPECIFIC EIIA COMPONENT"/>
    <property type="match status" value="1"/>
</dbReference>
<reference evidence="6 7" key="1">
    <citation type="submission" date="2021-01" db="EMBL/GenBank/DDBJ databases">
        <title>Genomic Encyclopedia of Type Strains, Phase IV (KMG-IV): sequencing the most valuable type-strain genomes for metagenomic binning, comparative biology and taxonomic classification.</title>
        <authorList>
            <person name="Goeker M."/>
        </authorList>
    </citation>
    <scope>NUCLEOTIDE SEQUENCE [LARGE SCALE GENOMIC DNA]</scope>
    <source>
        <strain evidence="6 7">DSM 24834</strain>
    </source>
</reference>
<feature type="modified residue" description="Phosphohistidine; by HPr" evidence="5">
    <location>
        <position position="81"/>
    </location>
</feature>
<accession>A0ABS2NK01</accession>
<organism evidence="6 7">
    <name type="scientific">Rossellomorea pakistanensis</name>
    <dbReference type="NCBI Taxonomy" id="992288"/>
    <lineage>
        <taxon>Bacteria</taxon>
        <taxon>Bacillati</taxon>
        <taxon>Bacillota</taxon>
        <taxon>Bacilli</taxon>
        <taxon>Bacillales</taxon>
        <taxon>Bacillaceae</taxon>
        <taxon>Rossellomorea</taxon>
    </lineage>
</organism>
<keyword evidence="3" id="KW-0808">Transferase</keyword>
<dbReference type="PIRSF" id="PIRSF000699">
    <property type="entry name" value="PTS_IILac_III"/>
    <property type="match status" value="1"/>
</dbReference>
<keyword evidence="7" id="KW-1185">Reference proteome</keyword>
<dbReference type="SUPFAM" id="SSF46973">
    <property type="entry name" value="Enzyme IIa from lactose specific PTS, IIa-lac"/>
    <property type="match status" value="1"/>
</dbReference>
<dbReference type="CDD" id="cd00215">
    <property type="entry name" value="PTS_IIA_lac"/>
    <property type="match status" value="1"/>
</dbReference>
<dbReference type="InterPro" id="IPR036542">
    <property type="entry name" value="PTS_IIA_lac/cel_sf"/>
</dbReference>
<gene>
    <name evidence="6" type="ORF">JOC86_004654</name>
</gene>
<dbReference type="PROSITE" id="PS51095">
    <property type="entry name" value="PTS_EIIA_TYPE_3"/>
    <property type="match status" value="1"/>
</dbReference>
<dbReference type="PANTHER" id="PTHR34382:SF7">
    <property type="entry name" value="PTS SYSTEM N,N'-DIACETYLCHITOBIOSE-SPECIFIC EIIA COMPONENT"/>
    <property type="match status" value="1"/>
</dbReference>
<proteinExistence type="predicted"/>
<evidence type="ECO:0000256" key="5">
    <source>
        <dbReference type="PROSITE-ProRule" id="PRU00418"/>
    </source>
</evidence>
<evidence type="ECO:0000313" key="6">
    <source>
        <dbReference type="EMBL" id="MBM7588079.1"/>
    </source>
</evidence>